<dbReference type="eggNOG" id="COG4695">
    <property type="taxonomic scope" value="Bacteria"/>
</dbReference>
<dbReference type="InterPro" id="IPR006944">
    <property type="entry name" value="Phage/GTA_portal"/>
</dbReference>
<dbReference type="RefSeq" id="WP_005957824.1">
    <property type="nucleotide sequence ID" value="NZ_CAXOVA010000016.1"/>
</dbReference>
<comment type="caution">
    <text evidence="1">The sequence shown here is derived from an EMBL/GenBank/DDBJ whole genome shotgun (WGS) entry which is preliminary data.</text>
</comment>
<organism evidence="1 2">
    <name type="scientific">Fusobacterium necrophorum subsp. funduliforme</name>
    <dbReference type="NCBI Taxonomy" id="143387"/>
    <lineage>
        <taxon>Bacteria</taxon>
        <taxon>Fusobacteriati</taxon>
        <taxon>Fusobacteriota</taxon>
        <taxon>Fusobacteriia</taxon>
        <taxon>Fusobacteriales</taxon>
        <taxon>Fusobacteriaceae</taxon>
        <taxon>Fusobacterium</taxon>
    </lineage>
</organism>
<reference evidence="1 2" key="1">
    <citation type="submission" date="2016-03" db="EMBL/GenBank/DDBJ databases">
        <title>Comparative genomics of human isolates of Fusobacterium necrophorum.</title>
        <authorList>
            <person name="Jensen A."/>
            <person name="Bank S."/>
            <person name="Andersen P.S."/>
            <person name="Kristensen L.H."/>
            <person name="Prag J."/>
        </authorList>
    </citation>
    <scope>NUCLEOTIDE SEQUENCE [LARGE SCALE GENOMIC DNA]</scope>
    <source>
        <strain evidence="1 2">LS_1264</strain>
    </source>
</reference>
<dbReference type="Pfam" id="PF04860">
    <property type="entry name" value="Phage_portal"/>
    <property type="match status" value="1"/>
</dbReference>
<dbReference type="AlphaFoldDB" id="A0A162J060"/>
<sequence length="407" mass="46225">MGIIRKFWNKVTKKSETTSITGMNFGEFFGLKTGADMSEVTYFTCLKVLSESIGKLSLHLKDNDNNRITDHDALLRLRGVINPFMTSSTFKTLLEYWRNHYGNAYAYLSYDLRGKLVGIYPLDPRYIKIWIDNVGFFNGKEALWYEFNKDGKSYFFNKDEILHLKGGLSKDGIVGMSVRETLATTLQGVKASQQYLNSLYDRGLTAKAILRYTGDLNKELQKKLLEKIEEFINSKTNPTGVMPLPPGMDIIPLDLKLTDSQFFELKKFTALQVAAAYGVKPNHLNNYDKSSYANSEMQNLTFYIDTLLYILTLYEEEFDLKLLTEKERMQGLHFEFNVASILRGDLKTQAECLSKYVTSGIYTINEARKRAGMTEIEGGDVVVMNGSYVPLEQLGVAYKDKGGGKSE</sequence>
<dbReference type="GeneID" id="75076345"/>
<proteinExistence type="predicted"/>
<dbReference type="InterPro" id="IPR006427">
    <property type="entry name" value="Portal_HK97"/>
</dbReference>
<evidence type="ECO:0000313" key="2">
    <source>
        <dbReference type="Proteomes" id="UP000075816"/>
    </source>
</evidence>
<gene>
    <name evidence="1" type="ORF">A2J07_10405</name>
</gene>
<dbReference type="EMBL" id="LVEA01000029">
    <property type="protein sequence ID" value="KYL04796.1"/>
    <property type="molecule type" value="Genomic_DNA"/>
</dbReference>
<name>A0A162J060_9FUSO</name>
<protein>
    <submittedName>
        <fullName evidence="1">Portal protein</fullName>
    </submittedName>
</protein>
<accession>A0A162J060</accession>
<dbReference type="Proteomes" id="UP000075816">
    <property type="component" value="Unassembled WGS sequence"/>
</dbReference>
<dbReference type="KEGG" id="fnf:BSQ88_07885"/>
<dbReference type="NCBIfam" id="TIGR01537">
    <property type="entry name" value="portal_HK97"/>
    <property type="match status" value="1"/>
</dbReference>
<evidence type="ECO:0000313" key="1">
    <source>
        <dbReference type="EMBL" id="KYL04796.1"/>
    </source>
</evidence>